<organism evidence="2">
    <name type="scientific">Rhizophora mucronata</name>
    <name type="common">Asiatic mangrove</name>
    <dbReference type="NCBI Taxonomy" id="61149"/>
    <lineage>
        <taxon>Eukaryota</taxon>
        <taxon>Viridiplantae</taxon>
        <taxon>Streptophyta</taxon>
        <taxon>Embryophyta</taxon>
        <taxon>Tracheophyta</taxon>
        <taxon>Spermatophyta</taxon>
        <taxon>Magnoliopsida</taxon>
        <taxon>eudicotyledons</taxon>
        <taxon>Gunneridae</taxon>
        <taxon>Pentapetalae</taxon>
        <taxon>rosids</taxon>
        <taxon>fabids</taxon>
        <taxon>Malpighiales</taxon>
        <taxon>Rhizophoraceae</taxon>
        <taxon>Rhizophora</taxon>
    </lineage>
</organism>
<dbReference type="AlphaFoldDB" id="A0A2P2LRS9"/>
<proteinExistence type="predicted"/>
<feature type="compositionally biased region" description="Basic residues" evidence="1">
    <location>
        <begin position="20"/>
        <end position="33"/>
    </location>
</feature>
<feature type="region of interest" description="Disordered" evidence="1">
    <location>
        <begin position="1"/>
        <end position="74"/>
    </location>
</feature>
<accession>A0A2P2LRS9</accession>
<feature type="compositionally biased region" description="Polar residues" evidence="1">
    <location>
        <begin position="61"/>
        <end position="74"/>
    </location>
</feature>
<feature type="compositionally biased region" description="Polar residues" evidence="1">
    <location>
        <begin position="34"/>
        <end position="47"/>
    </location>
</feature>
<sequence length="74" mass="8572">MVTHLTKHNKNLGNPSQISKRARVMKSRERKIRTLSTFSPQLQSSNQLDEKRERMKRRNDSTASLTSCKVDSEV</sequence>
<dbReference type="EMBL" id="GGEC01040188">
    <property type="protein sequence ID" value="MBX20672.1"/>
    <property type="molecule type" value="Transcribed_RNA"/>
</dbReference>
<evidence type="ECO:0000256" key="1">
    <source>
        <dbReference type="SAM" id="MobiDB-lite"/>
    </source>
</evidence>
<name>A0A2P2LRS9_RHIMU</name>
<protein>
    <submittedName>
        <fullName evidence="2">Uncharacterized protein</fullName>
    </submittedName>
</protein>
<evidence type="ECO:0000313" key="2">
    <source>
        <dbReference type="EMBL" id="MBX20672.1"/>
    </source>
</evidence>
<feature type="compositionally biased region" description="Basic residues" evidence="1">
    <location>
        <begin position="1"/>
        <end position="10"/>
    </location>
</feature>
<reference evidence="2" key="1">
    <citation type="submission" date="2018-02" db="EMBL/GenBank/DDBJ databases">
        <title>Rhizophora mucronata_Transcriptome.</title>
        <authorList>
            <person name="Meera S.P."/>
            <person name="Sreeshan A."/>
            <person name="Augustine A."/>
        </authorList>
    </citation>
    <scope>NUCLEOTIDE SEQUENCE</scope>
    <source>
        <tissue evidence="2">Leaf</tissue>
    </source>
</reference>